<keyword evidence="6" id="KW-1015">Disulfide bond</keyword>
<sequence>MMLIFATVFLLVPAAWSLEPGTNQSTTVTSSTYVITNLMFNSGSDVNLSCSDRTWSETLHVIWNMTLRDRICQVSLSTGEKVQDSCNDGKSLRNTSRAQSYLHIPNISAADVGVYNCNFVYNGGKKDCKINVAITVAPRLSAWLERGDKMVAVCKAEGGRPAANISWSHGRDPLSAETPETDGSITVESRLQLDEGTDPENLTCAFRHPSWDQEKTLGVKLRKVYFPWRLFITGVVGSTLLLGFAIFARKKILMLRGCHQCDSSKSPTIEEVEEVEPYASYVNVRTLFGAESRASQLHSN</sequence>
<dbReference type="InterPro" id="IPR007110">
    <property type="entry name" value="Ig-like_dom"/>
</dbReference>
<comment type="similarity">
    <text evidence="2">Belongs to the CD200R family.</text>
</comment>
<name>A0A9N7Z4A0_PLEPL</name>
<proteinExistence type="inferred from homology"/>
<keyword evidence="13" id="KW-1185">Reference proteome</keyword>
<feature type="chain" id="PRO_5040111795" description="Ig-like domain-containing protein" evidence="10">
    <location>
        <begin position="18"/>
        <end position="300"/>
    </location>
</feature>
<evidence type="ECO:0000256" key="2">
    <source>
        <dbReference type="ARBA" id="ARBA00008215"/>
    </source>
</evidence>
<accession>A0A9N7Z4A0</accession>
<keyword evidence="5 9" id="KW-0472">Membrane</keyword>
<keyword evidence="3 9" id="KW-0812">Transmembrane</keyword>
<dbReference type="SMART" id="SM00409">
    <property type="entry name" value="IG"/>
    <property type="match status" value="1"/>
</dbReference>
<evidence type="ECO:0000256" key="6">
    <source>
        <dbReference type="ARBA" id="ARBA00023157"/>
    </source>
</evidence>
<dbReference type="PANTHER" id="PTHR21462:SF2">
    <property type="entry name" value="CELL SURFACE GLYCOPROTEIN CD200 RECEPTOR 2"/>
    <property type="match status" value="1"/>
</dbReference>
<dbReference type="InterPro" id="IPR013162">
    <property type="entry name" value="CD80_C2-set"/>
</dbReference>
<evidence type="ECO:0000313" key="12">
    <source>
        <dbReference type="EMBL" id="CAB1448337.1"/>
    </source>
</evidence>
<feature type="domain" description="Ig-like" evidence="11">
    <location>
        <begin position="147"/>
        <end position="218"/>
    </location>
</feature>
<organism evidence="12 13">
    <name type="scientific">Pleuronectes platessa</name>
    <name type="common">European plaice</name>
    <dbReference type="NCBI Taxonomy" id="8262"/>
    <lineage>
        <taxon>Eukaryota</taxon>
        <taxon>Metazoa</taxon>
        <taxon>Chordata</taxon>
        <taxon>Craniata</taxon>
        <taxon>Vertebrata</taxon>
        <taxon>Euteleostomi</taxon>
        <taxon>Actinopterygii</taxon>
        <taxon>Neopterygii</taxon>
        <taxon>Teleostei</taxon>
        <taxon>Neoteleostei</taxon>
        <taxon>Acanthomorphata</taxon>
        <taxon>Carangaria</taxon>
        <taxon>Pleuronectiformes</taxon>
        <taxon>Pleuronectoidei</taxon>
        <taxon>Pleuronectidae</taxon>
        <taxon>Pleuronectes</taxon>
    </lineage>
</organism>
<evidence type="ECO:0000259" key="11">
    <source>
        <dbReference type="PROSITE" id="PS50835"/>
    </source>
</evidence>
<dbReference type="InterPro" id="IPR036179">
    <property type="entry name" value="Ig-like_dom_sf"/>
</dbReference>
<dbReference type="InterPro" id="IPR013783">
    <property type="entry name" value="Ig-like_fold"/>
</dbReference>
<dbReference type="EMBL" id="CADEAL010003974">
    <property type="protein sequence ID" value="CAB1448337.1"/>
    <property type="molecule type" value="Genomic_DNA"/>
</dbReference>
<dbReference type="GO" id="GO:0150077">
    <property type="term" value="P:regulation of neuroinflammatory response"/>
    <property type="evidence" value="ECO:0007669"/>
    <property type="project" value="InterPro"/>
</dbReference>
<comment type="caution">
    <text evidence="12">The sequence shown here is derived from an EMBL/GenBank/DDBJ whole genome shotgun (WGS) entry which is preliminary data.</text>
</comment>
<comment type="subcellular location">
    <subcellularLocation>
        <location evidence="1">Membrane</location>
        <topology evidence="1">Single-pass membrane protein</topology>
    </subcellularLocation>
</comment>
<dbReference type="Proteomes" id="UP001153269">
    <property type="component" value="Unassembled WGS sequence"/>
</dbReference>
<dbReference type="Pfam" id="PF08205">
    <property type="entry name" value="C2-set_2"/>
    <property type="match status" value="1"/>
</dbReference>
<evidence type="ECO:0000313" key="13">
    <source>
        <dbReference type="Proteomes" id="UP001153269"/>
    </source>
</evidence>
<dbReference type="AlphaFoldDB" id="A0A9N7Z4A0"/>
<dbReference type="SUPFAM" id="SSF48726">
    <property type="entry name" value="Immunoglobulin"/>
    <property type="match status" value="2"/>
</dbReference>
<evidence type="ECO:0000256" key="3">
    <source>
        <dbReference type="ARBA" id="ARBA00022692"/>
    </source>
</evidence>
<reference evidence="12" key="1">
    <citation type="submission" date="2020-03" db="EMBL/GenBank/DDBJ databases">
        <authorList>
            <person name="Weist P."/>
        </authorList>
    </citation>
    <scope>NUCLEOTIDE SEQUENCE</scope>
</reference>
<keyword evidence="10" id="KW-0732">Signal</keyword>
<evidence type="ECO:0000256" key="5">
    <source>
        <dbReference type="ARBA" id="ARBA00023136"/>
    </source>
</evidence>
<dbReference type="PANTHER" id="PTHR21462">
    <property type="entry name" value="CELL SURFACE GLYCOPROTEIN OX2 RECEPTOR PRECURSOR"/>
    <property type="match status" value="1"/>
</dbReference>
<feature type="signal peptide" evidence="10">
    <location>
        <begin position="1"/>
        <end position="17"/>
    </location>
</feature>
<feature type="transmembrane region" description="Helical" evidence="9">
    <location>
        <begin position="226"/>
        <end position="247"/>
    </location>
</feature>
<dbReference type="InterPro" id="IPR003599">
    <property type="entry name" value="Ig_sub"/>
</dbReference>
<dbReference type="GO" id="GO:0038023">
    <property type="term" value="F:signaling receptor activity"/>
    <property type="evidence" value="ECO:0007669"/>
    <property type="project" value="InterPro"/>
</dbReference>
<evidence type="ECO:0000256" key="10">
    <source>
        <dbReference type="SAM" id="SignalP"/>
    </source>
</evidence>
<evidence type="ECO:0000256" key="4">
    <source>
        <dbReference type="ARBA" id="ARBA00022989"/>
    </source>
</evidence>
<evidence type="ECO:0000256" key="8">
    <source>
        <dbReference type="ARBA" id="ARBA00023180"/>
    </source>
</evidence>
<dbReference type="PROSITE" id="PS50835">
    <property type="entry name" value="IG_LIKE"/>
    <property type="match status" value="2"/>
</dbReference>
<feature type="domain" description="Ig-like" evidence="11">
    <location>
        <begin position="20"/>
        <end position="133"/>
    </location>
</feature>
<dbReference type="GO" id="GO:0016020">
    <property type="term" value="C:membrane"/>
    <property type="evidence" value="ECO:0007669"/>
    <property type="project" value="UniProtKB-SubCell"/>
</dbReference>
<protein>
    <recommendedName>
        <fullName evidence="11">Ig-like domain-containing protein</fullName>
    </recommendedName>
</protein>
<evidence type="ECO:0000256" key="1">
    <source>
        <dbReference type="ARBA" id="ARBA00004167"/>
    </source>
</evidence>
<evidence type="ECO:0000256" key="7">
    <source>
        <dbReference type="ARBA" id="ARBA00023170"/>
    </source>
</evidence>
<dbReference type="InterPro" id="IPR040012">
    <property type="entry name" value="CD200R"/>
</dbReference>
<keyword evidence="4 9" id="KW-1133">Transmembrane helix</keyword>
<dbReference type="GO" id="GO:0009986">
    <property type="term" value="C:cell surface"/>
    <property type="evidence" value="ECO:0007669"/>
    <property type="project" value="UniProtKB-ARBA"/>
</dbReference>
<keyword evidence="8" id="KW-0325">Glycoprotein</keyword>
<keyword evidence="7" id="KW-0675">Receptor</keyword>
<evidence type="ECO:0000256" key="9">
    <source>
        <dbReference type="SAM" id="Phobius"/>
    </source>
</evidence>
<dbReference type="Gene3D" id="2.60.40.10">
    <property type="entry name" value="Immunoglobulins"/>
    <property type="match status" value="2"/>
</dbReference>
<gene>
    <name evidence="12" type="ORF">PLEPLA_LOCUS35994</name>
</gene>